<dbReference type="EMBL" id="JAMKFB020000021">
    <property type="protein sequence ID" value="KAL0163031.1"/>
    <property type="molecule type" value="Genomic_DNA"/>
</dbReference>
<keyword evidence="3" id="KW-1185">Reference proteome</keyword>
<evidence type="ECO:0000313" key="3">
    <source>
        <dbReference type="Proteomes" id="UP001529510"/>
    </source>
</evidence>
<name>A0ABD0NP59_CIRMR</name>
<feature type="region of interest" description="Disordered" evidence="1">
    <location>
        <begin position="35"/>
        <end position="85"/>
    </location>
</feature>
<evidence type="ECO:0000313" key="2">
    <source>
        <dbReference type="EMBL" id="KAL0163031.1"/>
    </source>
</evidence>
<accession>A0ABD0NP59</accession>
<sequence length="85" mass="9996">PIADVSPMRRSTSSLTPQRGVREVILSDYDLERPKLAPGQTLAQERERERAHHHHHHHHHRCQRRRDKKHKSLDRAISEEQPPPA</sequence>
<feature type="compositionally biased region" description="Basic residues" evidence="1">
    <location>
        <begin position="51"/>
        <end position="72"/>
    </location>
</feature>
<feature type="non-terminal residue" evidence="2">
    <location>
        <position position="85"/>
    </location>
</feature>
<proteinExistence type="predicted"/>
<reference evidence="2 3" key="1">
    <citation type="submission" date="2024-05" db="EMBL/GenBank/DDBJ databases">
        <title>Genome sequencing and assembly of Indian major carp, Cirrhinus mrigala (Hamilton, 1822).</title>
        <authorList>
            <person name="Mohindra V."/>
            <person name="Chowdhury L.M."/>
            <person name="Lal K."/>
            <person name="Jena J.K."/>
        </authorList>
    </citation>
    <scope>NUCLEOTIDE SEQUENCE [LARGE SCALE GENOMIC DNA]</scope>
    <source>
        <strain evidence="2">CM1030</strain>
        <tissue evidence="2">Blood</tissue>
    </source>
</reference>
<feature type="non-terminal residue" evidence="2">
    <location>
        <position position="1"/>
    </location>
</feature>
<gene>
    <name evidence="2" type="ORF">M9458_042427</name>
</gene>
<feature type="region of interest" description="Disordered" evidence="1">
    <location>
        <begin position="1"/>
        <end position="20"/>
    </location>
</feature>
<comment type="caution">
    <text evidence="2">The sequence shown here is derived from an EMBL/GenBank/DDBJ whole genome shotgun (WGS) entry which is preliminary data.</text>
</comment>
<dbReference type="AlphaFoldDB" id="A0ABD0NP59"/>
<evidence type="ECO:0000256" key="1">
    <source>
        <dbReference type="SAM" id="MobiDB-lite"/>
    </source>
</evidence>
<dbReference type="Proteomes" id="UP001529510">
    <property type="component" value="Unassembled WGS sequence"/>
</dbReference>
<protein>
    <submittedName>
        <fullName evidence="2">Uncharacterized protein</fullName>
    </submittedName>
</protein>
<organism evidence="2 3">
    <name type="scientific">Cirrhinus mrigala</name>
    <name type="common">Mrigala</name>
    <dbReference type="NCBI Taxonomy" id="683832"/>
    <lineage>
        <taxon>Eukaryota</taxon>
        <taxon>Metazoa</taxon>
        <taxon>Chordata</taxon>
        <taxon>Craniata</taxon>
        <taxon>Vertebrata</taxon>
        <taxon>Euteleostomi</taxon>
        <taxon>Actinopterygii</taxon>
        <taxon>Neopterygii</taxon>
        <taxon>Teleostei</taxon>
        <taxon>Ostariophysi</taxon>
        <taxon>Cypriniformes</taxon>
        <taxon>Cyprinidae</taxon>
        <taxon>Labeoninae</taxon>
        <taxon>Labeonini</taxon>
        <taxon>Cirrhinus</taxon>
    </lineage>
</organism>